<evidence type="ECO:0000313" key="2">
    <source>
        <dbReference type="Proteomes" id="UP000476332"/>
    </source>
</evidence>
<dbReference type="AlphaFoldDB" id="A0A6L9MDQ2"/>
<gene>
    <name evidence="1" type="ORF">GTW51_03570</name>
</gene>
<proteinExistence type="predicted"/>
<dbReference type="EMBL" id="JAAAMJ010000001">
    <property type="protein sequence ID" value="NDV85776.1"/>
    <property type="molecule type" value="Genomic_DNA"/>
</dbReference>
<name>A0A6L9MDQ2_9HYPH</name>
<dbReference type="Pfam" id="PF11455">
    <property type="entry name" value="MazE-like"/>
    <property type="match status" value="1"/>
</dbReference>
<keyword evidence="2" id="KW-1185">Reference proteome</keyword>
<organism evidence="1 2">
    <name type="scientific">Aurantimonas aggregata</name>
    <dbReference type="NCBI Taxonomy" id="2047720"/>
    <lineage>
        <taxon>Bacteria</taxon>
        <taxon>Pseudomonadati</taxon>
        <taxon>Pseudomonadota</taxon>
        <taxon>Alphaproteobacteria</taxon>
        <taxon>Hyphomicrobiales</taxon>
        <taxon>Aurantimonadaceae</taxon>
        <taxon>Aurantimonas</taxon>
    </lineage>
</organism>
<evidence type="ECO:0000313" key="1">
    <source>
        <dbReference type="EMBL" id="NDV85776.1"/>
    </source>
</evidence>
<sequence>MGRPKELSDEERSALLAKGWRPMEVWVIDRDNEAYRAEVGRELDATTEADRNDPDIDAWVVGVRGNLWDDDEP</sequence>
<accession>A0A6L9MDQ2</accession>
<dbReference type="InterPro" id="IPR021558">
    <property type="entry name" value="MazE-like"/>
</dbReference>
<protein>
    <submittedName>
        <fullName evidence="1">DUF3018 family protein</fullName>
    </submittedName>
</protein>
<dbReference type="RefSeq" id="WP_163042475.1">
    <property type="nucleotide sequence ID" value="NZ_JAAAMJ010000001.1"/>
</dbReference>
<reference evidence="1 2" key="1">
    <citation type="submission" date="2020-01" db="EMBL/GenBank/DDBJ databases">
        <title>Genomes of bacteria type strains.</title>
        <authorList>
            <person name="Chen J."/>
            <person name="Zhu S."/>
            <person name="Chen J."/>
        </authorList>
    </citation>
    <scope>NUCLEOTIDE SEQUENCE [LARGE SCALE GENOMIC DNA]</scope>
    <source>
        <strain evidence="1 2">KCTC 52919</strain>
    </source>
</reference>
<dbReference type="Proteomes" id="UP000476332">
    <property type="component" value="Unassembled WGS sequence"/>
</dbReference>
<comment type="caution">
    <text evidence="1">The sequence shown here is derived from an EMBL/GenBank/DDBJ whole genome shotgun (WGS) entry which is preliminary data.</text>
</comment>